<protein>
    <submittedName>
        <fullName evidence="3">Lipolytic protein G-D-S-L family</fullName>
    </submittedName>
</protein>
<dbReference type="OrthoDB" id="186847at2"/>
<accession>B9XCK8</accession>
<sequence precursor="true">MRLKSLFLLLTTLSTAHISAGADFALQDGDTLVFLGDSITAGHGYTKLVEEYTLLRFPDRHVRFFNAGQGGDTAAGGLQRLDRDVFSHGATVLTVAFGVNDIGWGMKADEEHKQKYFGGIRGIIEACQKHHVRVFICSPAITAENPDTAENGFLQKMTDEGLAIAKSMGAQTIDIQRTMRSIQREITKADKAETDPKKKTHLHVEDGVHLTDLGQLAMGYAILKGLGAPSDVSSVALDGKTGKLISARGCRVDDVHTSTNGVTFTRVDEGLPLNLGMLGALNFRFIPIPNELNRYLLTIQNLPSGKYNISVDGRTIGIATDTQLATSLNISSMTTNGWEPGGPWDAQAAVIKELTEARSKMEIASNLRVHFLTNHPQMTSLISQAQITETNLVCLQRQTAHPFPYHFEIRKAE</sequence>
<evidence type="ECO:0000256" key="1">
    <source>
        <dbReference type="SAM" id="SignalP"/>
    </source>
</evidence>
<dbReference type="RefSeq" id="WP_007413556.1">
    <property type="nucleotide sequence ID" value="NZ_ABOX02000004.1"/>
</dbReference>
<dbReference type="GO" id="GO:0004622">
    <property type="term" value="F:phosphatidylcholine lysophospholipase activity"/>
    <property type="evidence" value="ECO:0007669"/>
    <property type="project" value="TreeGrafter"/>
</dbReference>
<dbReference type="Pfam" id="PF13472">
    <property type="entry name" value="Lipase_GDSL_2"/>
    <property type="match status" value="1"/>
</dbReference>
<comment type="caution">
    <text evidence="3">The sequence shown here is derived from an EMBL/GenBank/DDBJ whole genome shotgun (WGS) entry which is preliminary data.</text>
</comment>
<feature type="chain" id="PRO_5002892919" evidence="1">
    <location>
        <begin position="21"/>
        <end position="413"/>
    </location>
</feature>
<name>B9XCK8_PEDPL</name>
<proteinExistence type="predicted"/>
<keyword evidence="1" id="KW-0732">Signal</keyword>
<feature type="signal peptide" evidence="1">
    <location>
        <begin position="1"/>
        <end position="20"/>
    </location>
</feature>
<evidence type="ECO:0000259" key="2">
    <source>
        <dbReference type="Pfam" id="PF13472"/>
    </source>
</evidence>
<evidence type="ECO:0000313" key="4">
    <source>
        <dbReference type="Proteomes" id="UP000003688"/>
    </source>
</evidence>
<dbReference type="PANTHER" id="PTHR30383">
    <property type="entry name" value="THIOESTERASE 1/PROTEASE 1/LYSOPHOSPHOLIPASE L1"/>
    <property type="match status" value="1"/>
</dbReference>
<reference evidence="3 4" key="1">
    <citation type="journal article" date="2011" name="J. Bacteriol.">
        <title>Genome sequence of 'Pedosphaera parvula' Ellin514, an aerobic Verrucomicrobial isolate from pasture soil.</title>
        <authorList>
            <person name="Kant R."/>
            <person name="van Passel M.W."/>
            <person name="Sangwan P."/>
            <person name="Palva A."/>
            <person name="Lucas S."/>
            <person name="Copeland A."/>
            <person name="Lapidus A."/>
            <person name="Glavina Del Rio T."/>
            <person name="Dalin E."/>
            <person name="Tice H."/>
            <person name="Bruce D."/>
            <person name="Goodwin L."/>
            <person name="Pitluck S."/>
            <person name="Chertkov O."/>
            <person name="Larimer F.W."/>
            <person name="Land M.L."/>
            <person name="Hauser L."/>
            <person name="Brettin T.S."/>
            <person name="Detter J.C."/>
            <person name="Han S."/>
            <person name="de Vos W.M."/>
            <person name="Janssen P.H."/>
            <person name="Smidt H."/>
        </authorList>
    </citation>
    <scope>NUCLEOTIDE SEQUENCE [LARGE SCALE GENOMIC DNA]</scope>
    <source>
        <strain evidence="3 4">Ellin514</strain>
    </source>
</reference>
<dbReference type="InterPro" id="IPR013830">
    <property type="entry name" value="SGNH_hydro"/>
</dbReference>
<organism evidence="3 4">
    <name type="scientific">Pedosphaera parvula (strain Ellin514)</name>
    <dbReference type="NCBI Taxonomy" id="320771"/>
    <lineage>
        <taxon>Bacteria</taxon>
        <taxon>Pseudomonadati</taxon>
        <taxon>Verrucomicrobiota</taxon>
        <taxon>Pedosphaerae</taxon>
        <taxon>Pedosphaerales</taxon>
        <taxon>Pedosphaeraceae</taxon>
        <taxon>Pedosphaera</taxon>
    </lineage>
</organism>
<dbReference type="InterPro" id="IPR051532">
    <property type="entry name" value="Ester_Hydrolysis_Enzymes"/>
</dbReference>
<dbReference type="AlphaFoldDB" id="B9XCK8"/>
<dbReference type="STRING" id="320771.Cflav_PD5311"/>
<keyword evidence="4" id="KW-1185">Reference proteome</keyword>
<dbReference type="Gene3D" id="3.40.50.1110">
    <property type="entry name" value="SGNH hydrolase"/>
    <property type="match status" value="1"/>
</dbReference>
<dbReference type="CDD" id="cd01834">
    <property type="entry name" value="SGNH_hydrolase_like_2"/>
    <property type="match status" value="1"/>
</dbReference>
<dbReference type="PANTHER" id="PTHR30383:SF5">
    <property type="entry name" value="SGNH HYDROLASE-TYPE ESTERASE DOMAIN-CONTAINING PROTEIN"/>
    <property type="match status" value="1"/>
</dbReference>
<dbReference type="Proteomes" id="UP000003688">
    <property type="component" value="Unassembled WGS sequence"/>
</dbReference>
<dbReference type="InterPro" id="IPR036514">
    <property type="entry name" value="SGNH_hydro_sf"/>
</dbReference>
<dbReference type="SUPFAM" id="SSF52266">
    <property type="entry name" value="SGNH hydrolase"/>
    <property type="match status" value="1"/>
</dbReference>
<evidence type="ECO:0000313" key="3">
    <source>
        <dbReference type="EMBL" id="EEF62676.1"/>
    </source>
</evidence>
<feature type="domain" description="SGNH hydrolase-type esterase" evidence="2">
    <location>
        <begin position="34"/>
        <end position="215"/>
    </location>
</feature>
<gene>
    <name evidence="3" type="ORF">Cflav_PD5311</name>
</gene>
<dbReference type="EMBL" id="ABOX02000004">
    <property type="protein sequence ID" value="EEF62676.1"/>
    <property type="molecule type" value="Genomic_DNA"/>
</dbReference>